<keyword evidence="3" id="KW-1185">Reference proteome</keyword>
<evidence type="ECO:0000256" key="1">
    <source>
        <dbReference type="SAM" id="Phobius"/>
    </source>
</evidence>
<keyword evidence="1" id="KW-0812">Transmembrane</keyword>
<protein>
    <submittedName>
        <fullName evidence="2">Uncharacterized protein</fullName>
    </submittedName>
</protein>
<evidence type="ECO:0000313" key="3">
    <source>
        <dbReference type="Proteomes" id="UP000571183"/>
    </source>
</evidence>
<feature type="transmembrane region" description="Helical" evidence="1">
    <location>
        <begin position="74"/>
        <end position="94"/>
    </location>
</feature>
<comment type="caution">
    <text evidence="2">The sequence shown here is derived from an EMBL/GenBank/DDBJ whole genome shotgun (WGS) entry which is preliminary data.</text>
</comment>
<dbReference type="EMBL" id="JACIFD010000012">
    <property type="protein sequence ID" value="MBB4071931.1"/>
    <property type="molecule type" value="Genomic_DNA"/>
</dbReference>
<keyword evidence="1" id="KW-1133">Transmembrane helix</keyword>
<organism evidence="2 3">
    <name type="scientific">Canibacter oris</name>
    <dbReference type="NCBI Taxonomy" id="1365628"/>
    <lineage>
        <taxon>Bacteria</taxon>
        <taxon>Bacillati</taxon>
        <taxon>Actinomycetota</taxon>
        <taxon>Actinomycetes</taxon>
        <taxon>Micrococcales</taxon>
        <taxon>Microbacteriaceae</taxon>
        <taxon>Canibacter</taxon>
    </lineage>
</organism>
<dbReference type="RefSeq" id="WP_183304876.1">
    <property type="nucleotide sequence ID" value="NZ_JACIFD010000012.1"/>
</dbReference>
<reference evidence="2" key="1">
    <citation type="submission" date="2020-08" db="EMBL/GenBank/DDBJ databases">
        <title>Sequencing the genomes of 1000 actinobacteria strains.</title>
        <authorList>
            <person name="Klenk H.-P."/>
        </authorList>
    </citation>
    <scope>NUCLEOTIDE SEQUENCE [LARGE SCALE GENOMIC DNA]</scope>
    <source>
        <strain evidence="2">DSM 27064</strain>
    </source>
</reference>
<keyword evidence="1" id="KW-0472">Membrane</keyword>
<sequence>MTKRNAVLVLLAAALGGLLIANQPWLTLQYTDGAVTETLQLTGTQLNAALMPVLIAILIGALVLPLVQGISSKILAVILGAQAIFLAAVAWQTWRAGVSPAASFLAEKTGITGGAQLDLITAHTQSAMGGVTIGCAAVALLGAVMALFVKSTHTTGTSRYDRVTQPRAESSRTTAATAVAATGGSAVAVAVGEDPVAEADRISDWDALTKDQDPTV</sequence>
<dbReference type="InterPro" id="IPR019051">
    <property type="entry name" value="Trp_biosyn_TM_oprn/chp"/>
</dbReference>
<dbReference type="AlphaFoldDB" id="A0A840DES4"/>
<name>A0A840DES4_9MICO</name>
<accession>A0A840DES4</accession>
<feature type="transmembrane region" description="Helical" evidence="1">
    <location>
        <begin position="127"/>
        <end position="149"/>
    </location>
</feature>
<evidence type="ECO:0000313" key="2">
    <source>
        <dbReference type="EMBL" id="MBB4071931.1"/>
    </source>
</evidence>
<feature type="transmembrane region" description="Helical" evidence="1">
    <location>
        <begin position="45"/>
        <end position="67"/>
    </location>
</feature>
<dbReference type="Proteomes" id="UP000571183">
    <property type="component" value="Unassembled WGS sequence"/>
</dbReference>
<gene>
    <name evidence="2" type="ORF">F5897_001254</name>
</gene>
<proteinExistence type="predicted"/>
<dbReference type="Pfam" id="PF09534">
    <property type="entry name" value="Trp_oprn_chp"/>
    <property type="match status" value="1"/>
</dbReference>